<proteinExistence type="inferred from homology"/>
<dbReference type="PANTHER" id="PTHR43553">
    <property type="entry name" value="HEAVY METAL TRANSPORTER"/>
    <property type="match status" value="1"/>
</dbReference>
<accession>A0ABP8XZ82</accession>
<dbReference type="SUPFAM" id="SSF52540">
    <property type="entry name" value="P-loop containing nucleoside triphosphate hydrolases"/>
    <property type="match status" value="2"/>
</dbReference>
<feature type="compositionally biased region" description="Low complexity" evidence="5">
    <location>
        <begin position="268"/>
        <end position="286"/>
    </location>
</feature>
<keyword evidence="2" id="KW-0813">Transport</keyword>
<feature type="domain" description="ABC transporter" evidence="6">
    <location>
        <begin position="290"/>
        <end position="517"/>
    </location>
</feature>
<dbReference type="PANTHER" id="PTHR43553:SF24">
    <property type="entry name" value="ENERGY-COUPLING FACTOR TRANSPORTER ATP-BINDING PROTEIN ECFA1"/>
    <property type="match status" value="1"/>
</dbReference>
<evidence type="ECO:0000313" key="7">
    <source>
        <dbReference type="EMBL" id="GAA4716123.1"/>
    </source>
</evidence>
<keyword evidence="3" id="KW-0547">Nucleotide-binding</keyword>
<sequence>MIVLDRVSVAYGAQPALRDVTLEVPEGELVLVVGPTGSGKTSLLRCLGDGDHGRLAVTSGRITVDGVDPRELDAVTLAARVGWVPQDPASGFGAETVQGEVARHAAAGAHDSHGGQRRVEETLDLLALTPLRGRPLDRLSGGEQQRVAIASALVAGPRVLVLDEPTSALDPVAAEDVLATLHRLVHDVGVTVLLSEHRLERVVHHADAVLLIGDGGTSGLLDPAQAMAVSAVHPPLVALGRALGWTPLPLSVRDARRTARGLADALDAPRPSAAPVAAPARPSAPGAPVISTTGLGVVLDGAVALRGVDLAVSAGEVVALMGRNGAGKSTLLHALTGDLRPTTGHVRTHPTGRSGGPVQRSLSPQDPTAVLGLAPPDQTVPELLDAADREGDLEQGATANVLRDLAPDVDTARRPGELSQGQQMCLVLATVLARRAELTVLDEPTRGLDYGAKARLAAVLRRAAQDGAALVVATHDVELAAEVATRVVVLAEGEVVADGPSTTVLLDSPAFAPQVAKVVRPLPFLTVDALVSALRERRS</sequence>
<reference evidence="8" key="1">
    <citation type="journal article" date="2019" name="Int. J. Syst. Evol. Microbiol.">
        <title>The Global Catalogue of Microorganisms (GCM) 10K type strain sequencing project: providing services to taxonomists for standard genome sequencing and annotation.</title>
        <authorList>
            <consortium name="The Broad Institute Genomics Platform"/>
            <consortium name="The Broad Institute Genome Sequencing Center for Infectious Disease"/>
            <person name="Wu L."/>
            <person name="Ma J."/>
        </authorList>
    </citation>
    <scope>NUCLEOTIDE SEQUENCE [LARGE SCALE GENOMIC DNA]</scope>
    <source>
        <strain evidence="8">JCM 18961</strain>
    </source>
</reference>
<feature type="domain" description="ABC transporter" evidence="6">
    <location>
        <begin position="2"/>
        <end position="239"/>
    </location>
</feature>
<dbReference type="RefSeq" id="WP_345501745.1">
    <property type="nucleotide sequence ID" value="NZ_BAABLO010000004.1"/>
</dbReference>
<organism evidence="7 8">
    <name type="scientific">Pedococcus ginsenosidimutans</name>
    <dbReference type="NCBI Taxonomy" id="490570"/>
    <lineage>
        <taxon>Bacteria</taxon>
        <taxon>Bacillati</taxon>
        <taxon>Actinomycetota</taxon>
        <taxon>Actinomycetes</taxon>
        <taxon>Micrococcales</taxon>
        <taxon>Intrasporangiaceae</taxon>
        <taxon>Pedococcus</taxon>
    </lineage>
</organism>
<protein>
    <submittedName>
        <fullName evidence="7">ATP-binding cassette domain-containing protein</fullName>
    </submittedName>
</protein>
<dbReference type="Pfam" id="PF00005">
    <property type="entry name" value="ABC_tran"/>
    <property type="match status" value="2"/>
</dbReference>
<evidence type="ECO:0000256" key="3">
    <source>
        <dbReference type="ARBA" id="ARBA00022741"/>
    </source>
</evidence>
<evidence type="ECO:0000256" key="4">
    <source>
        <dbReference type="ARBA" id="ARBA00022840"/>
    </source>
</evidence>
<dbReference type="SMART" id="SM00382">
    <property type="entry name" value="AAA"/>
    <property type="match status" value="2"/>
</dbReference>
<comment type="caution">
    <text evidence="7">The sequence shown here is derived from an EMBL/GenBank/DDBJ whole genome shotgun (WGS) entry which is preliminary data.</text>
</comment>
<evidence type="ECO:0000256" key="1">
    <source>
        <dbReference type="ARBA" id="ARBA00005417"/>
    </source>
</evidence>
<dbReference type="Gene3D" id="3.40.50.300">
    <property type="entry name" value="P-loop containing nucleotide triphosphate hydrolases"/>
    <property type="match status" value="2"/>
</dbReference>
<dbReference type="EMBL" id="BAABLO010000004">
    <property type="protein sequence ID" value="GAA4716123.1"/>
    <property type="molecule type" value="Genomic_DNA"/>
</dbReference>
<keyword evidence="8" id="KW-1185">Reference proteome</keyword>
<comment type="similarity">
    <text evidence="1">Belongs to the ABC transporter superfamily.</text>
</comment>
<name>A0ABP8XZ82_9MICO</name>
<gene>
    <name evidence="7" type="ORF">GCM10025782_11310</name>
</gene>
<evidence type="ECO:0000313" key="8">
    <source>
        <dbReference type="Proteomes" id="UP001500556"/>
    </source>
</evidence>
<evidence type="ECO:0000256" key="5">
    <source>
        <dbReference type="SAM" id="MobiDB-lite"/>
    </source>
</evidence>
<dbReference type="InterPro" id="IPR017871">
    <property type="entry name" value="ABC_transporter-like_CS"/>
</dbReference>
<evidence type="ECO:0000259" key="6">
    <source>
        <dbReference type="PROSITE" id="PS50893"/>
    </source>
</evidence>
<feature type="region of interest" description="Disordered" evidence="5">
    <location>
        <begin position="267"/>
        <end position="286"/>
    </location>
</feature>
<feature type="region of interest" description="Disordered" evidence="5">
    <location>
        <begin position="340"/>
        <end position="376"/>
    </location>
</feature>
<evidence type="ECO:0000256" key="2">
    <source>
        <dbReference type="ARBA" id="ARBA00022448"/>
    </source>
</evidence>
<dbReference type="PROSITE" id="PS00211">
    <property type="entry name" value="ABC_TRANSPORTER_1"/>
    <property type="match status" value="2"/>
</dbReference>
<dbReference type="CDD" id="cd03225">
    <property type="entry name" value="ABC_cobalt_CbiO_domain1"/>
    <property type="match status" value="1"/>
</dbReference>
<dbReference type="InterPro" id="IPR050095">
    <property type="entry name" value="ECF_ABC_transporter_ATP-bd"/>
</dbReference>
<dbReference type="Proteomes" id="UP001500556">
    <property type="component" value="Unassembled WGS sequence"/>
</dbReference>
<dbReference type="InterPro" id="IPR027417">
    <property type="entry name" value="P-loop_NTPase"/>
</dbReference>
<dbReference type="InterPro" id="IPR003593">
    <property type="entry name" value="AAA+_ATPase"/>
</dbReference>
<dbReference type="InterPro" id="IPR003439">
    <property type="entry name" value="ABC_transporter-like_ATP-bd"/>
</dbReference>
<dbReference type="PROSITE" id="PS50893">
    <property type="entry name" value="ABC_TRANSPORTER_2"/>
    <property type="match status" value="2"/>
</dbReference>
<keyword evidence="4 7" id="KW-0067">ATP-binding</keyword>
<dbReference type="GO" id="GO:0005524">
    <property type="term" value="F:ATP binding"/>
    <property type="evidence" value="ECO:0007669"/>
    <property type="project" value="UniProtKB-KW"/>
</dbReference>
<dbReference type="InterPro" id="IPR015856">
    <property type="entry name" value="ABC_transpr_CbiO/EcfA_su"/>
</dbReference>